<dbReference type="EMBL" id="JAAOMA010000129">
    <property type="protein sequence ID" value="NHR08867.1"/>
    <property type="molecule type" value="Genomic_DNA"/>
</dbReference>
<evidence type="ECO:0000313" key="1">
    <source>
        <dbReference type="EMBL" id="NHR08867.1"/>
    </source>
</evidence>
<protein>
    <submittedName>
        <fullName evidence="1">Uncharacterized protein</fullName>
    </submittedName>
</protein>
<keyword evidence="2" id="KW-1185">Reference proteome</keyword>
<reference evidence="1 2" key="1">
    <citation type="submission" date="2020-03" db="EMBL/GenBank/DDBJ databases">
        <title>Draft genome sequence of environmentally isolated cultures.</title>
        <authorList>
            <person name="Wilson H.S."/>
            <person name="De Leon M.E."/>
        </authorList>
    </citation>
    <scope>NUCLEOTIDE SEQUENCE [LARGE SCALE GENOMIC DNA]</scope>
    <source>
        <strain evidence="1 2">HSC-31F16</strain>
    </source>
</reference>
<accession>A0ABX0LP39</accession>
<comment type="caution">
    <text evidence="1">The sequence shown here is derived from an EMBL/GenBank/DDBJ whole genome shotgun (WGS) entry which is preliminary data.</text>
</comment>
<feature type="non-terminal residue" evidence="1">
    <location>
        <position position="53"/>
    </location>
</feature>
<evidence type="ECO:0000313" key="2">
    <source>
        <dbReference type="Proteomes" id="UP001515641"/>
    </source>
</evidence>
<dbReference type="Proteomes" id="UP001515641">
    <property type="component" value="Unassembled WGS sequence"/>
</dbReference>
<sequence length="53" mass="5784">MTPLYFLLPFAKPPPIPRQEPLHLLAQTLDACALALNCLSQLRATLAAIQTPT</sequence>
<name>A0ABX0LP39_9NEIS</name>
<organism evidence="1 2">
    <name type="scientific">Chromobacterium fluminis</name>
    <dbReference type="NCBI Taxonomy" id="3044269"/>
    <lineage>
        <taxon>Bacteria</taxon>
        <taxon>Pseudomonadati</taxon>
        <taxon>Pseudomonadota</taxon>
        <taxon>Betaproteobacteria</taxon>
        <taxon>Neisseriales</taxon>
        <taxon>Chromobacteriaceae</taxon>
        <taxon>Chromobacterium</taxon>
    </lineage>
</organism>
<proteinExistence type="predicted"/>
<gene>
    <name evidence="1" type="ORF">HA052_27190</name>
</gene>